<protein>
    <submittedName>
        <fullName evidence="2">Sulfatase-modifying factor enzyme 1</fullName>
    </submittedName>
</protein>
<feature type="compositionally biased region" description="Basic and acidic residues" evidence="1">
    <location>
        <begin position="148"/>
        <end position="157"/>
    </location>
</feature>
<sequence>MPTIFTKDSLRAAVEAATGGKATVLYDDKGYPSYMYRISKFNLQDIDPLLGNGVHPAFVSNGVEKSELLVGMYQARIHDGRACSYPGVDPSTYVNYDAARNVCKAKGAGWHLMTNWEWAAIALWCLKNGFQPRGNTNYGRAHDATFETATRTDKKNPGDTSGGRTLTGAGPASWRHDGTPSGIADLVGNVSEIVDGLKLVDGKIYMPNDNNFDMAEADWPNTGFAFDNTVDGAAGAPILSNAVTKSTGETPYSSLTWKDLTAKAGLAVTSKLAAAGIAPLSLLEGAGAYEEAPRGTLYMRNVGERVPYRGGDWGNGSGAGLFYLYLGGLRSGSNDGIGFRPAFLL</sequence>
<dbReference type="OrthoDB" id="29251at2"/>
<organism evidence="2 3">
    <name type="scientific">Dethiosulfovibrio salsuginis</name>
    <dbReference type="NCBI Taxonomy" id="561720"/>
    <lineage>
        <taxon>Bacteria</taxon>
        <taxon>Thermotogati</taxon>
        <taxon>Synergistota</taxon>
        <taxon>Synergistia</taxon>
        <taxon>Synergistales</taxon>
        <taxon>Dethiosulfovibrionaceae</taxon>
        <taxon>Dethiosulfovibrio</taxon>
    </lineage>
</organism>
<feature type="region of interest" description="Disordered" evidence="1">
    <location>
        <begin position="148"/>
        <end position="174"/>
    </location>
</feature>
<evidence type="ECO:0000256" key="1">
    <source>
        <dbReference type="SAM" id="MobiDB-lite"/>
    </source>
</evidence>
<accession>A0A1X7L1K0</accession>
<evidence type="ECO:0000313" key="3">
    <source>
        <dbReference type="Proteomes" id="UP000193355"/>
    </source>
</evidence>
<proteinExistence type="predicted"/>
<evidence type="ECO:0000313" key="2">
    <source>
        <dbReference type="EMBL" id="SMG47701.1"/>
    </source>
</evidence>
<dbReference type="InterPro" id="IPR042095">
    <property type="entry name" value="SUMF_sf"/>
</dbReference>
<dbReference type="STRING" id="561720.SAMN06275492_14222"/>
<gene>
    <name evidence="2" type="ORF">SAMN06275492_14222</name>
</gene>
<dbReference type="InterPro" id="IPR016187">
    <property type="entry name" value="CTDL_fold"/>
</dbReference>
<dbReference type="Proteomes" id="UP000193355">
    <property type="component" value="Unassembled WGS sequence"/>
</dbReference>
<dbReference type="RefSeq" id="WP_085545514.1">
    <property type="nucleotide sequence ID" value="NZ_FXBB01000042.1"/>
</dbReference>
<name>A0A1X7L1K0_9BACT</name>
<dbReference type="Gene3D" id="3.90.1580.10">
    <property type="entry name" value="paralog of FGE (formylglycine-generating enzyme)"/>
    <property type="match status" value="1"/>
</dbReference>
<reference evidence="3" key="1">
    <citation type="submission" date="2017-04" db="EMBL/GenBank/DDBJ databases">
        <authorList>
            <person name="Varghese N."/>
            <person name="Submissions S."/>
        </authorList>
    </citation>
    <scope>NUCLEOTIDE SEQUENCE [LARGE SCALE GENOMIC DNA]</scope>
    <source>
        <strain evidence="3">USBA 82</strain>
    </source>
</reference>
<dbReference type="AlphaFoldDB" id="A0A1X7L1K0"/>
<dbReference type="EMBL" id="FXBB01000042">
    <property type="protein sequence ID" value="SMG47701.1"/>
    <property type="molecule type" value="Genomic_DNA"/>
</dbReference>
<dbReference type="SUPFAM" id="SSF56436">
    <property type="entry name" value="C-type lectin-like"/>
    <property type="match status" value="1"/>
</dbReference>
<keyword evidence="3" id="KW-1185">Reference proteome</keyword>